<sequence>MGWIYLNRFPFSRSIVLYNSLFTFLSDPLVTIYLSIYQCRGSYILGSHAKDATNQSTYQQHDYQSTVETSYDISFFSNCFLRRELTINVYGAIFVSD</sequence>
<evidence type="ECO:0000313" key="1">
    <source>
        <dbReference type="EMBL" id="RAH69369.1"/>
    </source>
</evidence>
<gene>
    <name evidence="1" type="ORF">BO66DRAFT_105598</name>
</gene>
<evidence type="ECO:0000313" key="2">
    <source>
        <dbReference type="Proteomes" id="UP000249661"/>
    </source>
</evidence>
<proteinExistence type="predicted"/>
<protein>
    <submittedName>
        <fullName evidence="1">Uncharacterized protein</fullName>
    </submittedName>
</protein>
<keyword evidence="2" id="KW-1185">Reference proteome</keyword>
<name>A0ACD1H704_9EURO</name>
<dbReference type="Proteomes" id="UP000249661">
    <property type="component" value="Unassembled WGS sequence"/>
</dbReference>
<organism evidence="1 2">
    <name type="scientific">Aspergillus aculeatinus CBS 121060</name>
    <dbReference type="NCBI Taxonomy" id="1448322"/>
    <lineage>
        <taxon>Eukaryota</taxon>
        <taxon>Fungi</taxon>
        <taxon>Dikarya</taxon>
        <taxon>Ascomycota</taxon>
        <taxon>Pezizomycotina</taxon>
        <taxon>Eurotiomycetes</taxon>
        <taxon>Eurotiomycetidae</taxon>
        <taxon>Eurotiales</taxon>
        <taxon>Aspergillaceae</taxon>
        <taxon>Aspergillus</taxon>
        <taxon>Aspergillus subgen. Circumdati</taxon>
    </lineage>
</organism>
<dbReference type="EMBL" id="KZ824961">
    <property type="protein sequence ID" value="RAH69369.1"/>
    <property type="molecule type" value="Genomic_DNA"/>
</dbReference>
<reference evidence="1" key="1">
    <citation type="submission" date="2018-02" db="EMBL/GenBank/DDBJ databases">
        <title>The genomes of Aspergillus section Nigri reveals drivers in fungal speciation.</title>
        <authorList>
            <consortium name="DOE Joint Genome Institute"/>
            <person name="Vesth T.C."/>
            <person name="Nybo J."/>
            <person name="Theobald S."/>
            <person name="Brandl J."/>
            <person name="Frisvad J.C."/>
            <person name="Nielsen K.F."/>
            <person name="Lyhne E.K."/>
            <person name="Kogle M.E."/>
            <person name="Kuo A."/>
            <person name="Riley R."/>
            <person name="Clum A."/>
            <person name="Nolan M."/>
            <person name="Lipzen A."/>
            <person name="Salamov A."/>
            <person name="Henrissat B."/>
            <person name="Wiebenga A."/>
            <person name="De vries R.P."/>
            <person name="Grigoriev I.V."/>
            <person name="Mortensen U.H."/>
            <person name="Andersen M.R."/>
            <person name="Baker S.E."/>
        </authorList>
    </citation>
    <scope>NUCLEOTIDE SEQUENCE</scope>
    <source>
        <strain evidence="1">CBS 121060</strain>
    </source>
</reference>
<accession>A0ACD1H704</accession>